<sequence length="776" mass="90026">MTIIDVVYSEDSQRHLKLIKTLNGKKVVEELNAPEPYFMALPIDLEQAKKEILELTYEFKDKKTKVIRVEQVTKNFQNKETDFLKIVVNFPREVPIIRETIKELPSIKEVYEADIPYVFRSILDNKIELYKDYKPKILAFDIETTSDGSFPDPMTDKIVSISYYSKDFEKVTIIRDFKKKHKYINSVTSEKELLEDFRKTINKFEPDILTGYNSDIFDMWFIKERAVKNKIKLKLNPLNKEPIYTRGARNAKPVKINGMAHLDTYIFIRNVLAPRLKTNSLTLNNVAEEMLGQKKLELGVLPHEAWLDDSDKNMNRFAEYNLLDSKLTYLLAEKILPIALQFSKFTGLPLFDVTRMRYGRLVEQFIIKSAIEQNRIIENRPSTDEIVRRRATQAEGAFVYQPTPGVYKDVRVFDFRSLYPTILIAHNIDKYTMKSDGNEEEKINLPDKAVFFDKSKQGFLPELIERIITRRFEVKDELKKYEKHSDEYRTLDAESYGLKILANSFYGYLAFFGARWYSLDCARSITAMGRKYIHNTIDLAEKHNIKVIYGDTDSVFLIDSDSMDNFKDEANKLLPNPMELEEEGLFKSGVFLEKKGSGAGAKKRYALLDQNDKLIVKGLESRRGDWSKLAQKAQVEILNIILTEVDGKPALEKIQKIITDIRNKDINMEDLILTNRLTKQIHEYKTKGPQVAAGELLAQTGIKVGAGTIVKYVITKGSSKRIRDRVKLPEQTNLKEIDEDYYINNQLIRATYKILELFGYSEEQIKNLNTGLDQWF</sequence>
<dbReference type="InterPro" id="IPR023211">
    <property type="entry name" value="DNA_pol_palm_dom_sf"/>
</dbReference>
<proteinExistence type="inferred from homology"/>
<dbReference type="InterPro" id="IPR006133">
    <property type="entry name" value="DNA-dir_DNA_pol_B_exonuc"/>
</dbReference>
<dbReference type="SMART" id="SM00486">
    <property type="entry name" value="POLBc"/>
    <property type="match status" value="1"/>
</dbReference>
<keyword evidence="5 7" id="KW-0238">DNA-binding</keyword>
<dbReference type="EMBL" id="KF900863">
    <property type="protein sequence ID" value="AIF09453.1"/>
    <property type="molecule type" value="Genomic_DNA"/>
</dbReference>
<evidence type="ECO:0000256" key="3">
    <source>
        <dbReference type="ARBA" id="ARBA00022695"/>
    </source>
</evidence>
<dbReference type="InterPro" id="IPR006134">
    <property type="entry name" value="DNA-dir_DNA_pol_B_multi_dom"/>
</dbReference>
<dbReference type="GO" id="GO:0000166">
    <property type="term" value="F:nucleotide binding"/>
    <property type="evidence" value="ECO:0007669"/>
    <property type="project" value="InterPro"/>
</dbReference>
<keyword evidence="3 7" id="KW-0548">Nucleotidyltransferase</keyword>
<dbReference type="PRINTS" id="PR00106">
    <property type="entry name" value="DNAPOLB"/>
</dbReference>
<evidence type="ECO:0000256" key="5">
    <source>
        <dbReference type="ARBA" id="ARBA00023125"/>
    </source>
</evidence>
<comment type="catalytic activity">
    <reaction evidence="6 7">
        <text>DNA(n) + a 2'-deoxyribonucleoside 5'-triphosphate = DNA(n+1) + diphosphate</text>
        <dbReference type="Rhea" id="RHEA:22508"/>
        <dbReference type="Rhea" id="RHEA-COMP:17339"/>
        <dbReference type="Rhea" id="RHEA-COMP:17340"/>
        <dbReference type="ChEBI" id="CHEBI:33019"/>
        <dbReference type="ChEBI" id="CHEBI:61560"/>
        <dbReference type="ChEBI" id="CHEBI:173112"/>
        <dbReference type="EC" id="2.7.7.7"/>
    </reaction>
</comment>
<reference evidence="10" key="1">
    <citation type="journal article" date="2014" name="Genome Biol. Evol.">
        <title>Pangenome evidence for extensive interdomain horizontal transfer affecting lineage core and shell genes in uncultured planktonic thaumarchaeota and euryarchaeota.</title>
        <authorList>
            <person name="Deschamps P."/>
            <person name="Zivanovic Y."/>
            <person name="Moreira D."/>
            <person name="Rodriguez-Valera F."/>
            <person name="Lopez-Garcia P."/>
        </authorList>
    </citation>
    <scope>NUCLEOTIDE SEQUENCE</scope>
</reference>
<dbReference type="EC" id="2.7.7.7" evidence="7"/>
<organism evidence="10">
    <name type="scientific">uncultured marine group II/III euryarchaeote KM3_37_C11</name>
    <dbReference type="NCBI Taxonomy" id="1456442"/>
    <lineage>
        <taxon>Archaea</taxon>
        <taxon>Methanobacteriati</taxon>
        <taxon>Methanobacteriota</taxon>
        <taxon>environmental samples</taxon>
    </lineage>
</organism>
<dbReference type="InterPro" id="IPR050240">
    <property type="entry name" value="DNA_pol_type-B"/>
</dbReference>
<dbReference type="SUPFAM" id="SSF56672">
    <property type="entry name" value="DNA/RNA polymerases"/>
    <property type="match status" value="1"/>
</dbReference>
<evidence type="ECO:0000256" key="4">
    <source>
        <dbReference type="ARBA" id="ARBA00022932"/>
    </source>
</evidence>
<evidence type="ECO:0000256" key="6">
    <source>
        <dbReference type="ARBA" id="ARBA00049244"/>
    </source>
</evidence>
<dbReference type="InterPro" id="IPR012337">
    <property type="entry name" value="RNaseH-like_sf"/>
</dbReference>
<dbReference type="PROSITE" id="PS00116">
    <property type="entry name" value="DNA_POLYMERASE_B"/>
    <property type="match status" value="1"/>
</dbReference>
<dbReference type="Pfam" id="PF00136">
    <property type="entry name" value="DNA_pol_B"/>
    <property type="match status" value="1"/>
</dbReference>
<dbReference type="SUPFAM" id="SSF53098">
    <property type="entry name" value="Ribonuclease H-like"/>
    <property type="match status" value="1"/>
</dbReference>
<dbReference type="AlphaFoldDB" id="A0A075H6B3"/>
<dbReference type="InterPro" id="IPR042087">
    <property type="entry name" value="DNA_pol_B_thumb"/>
</dbReference>
<dbReference type="InterPro" id="IPR006172">
    <property type="entry name" value="DNA-dir_DNA_pol_B"/>
</dbReference>
<evidence type="ECO:0000256" key="1">
    <source>
        <dbReference type="ARBA" id="ARBA00005755"/>
    </source>
</evidence>
<dbReference type="InterPro" id="IPR036397">
    <property type="entry name" value="RNaseH_sf"/>
</dbReference>
<dbReference type="GO" id="GO:0003887">
    <property type="term" value="F:DNA-directed DNA polymerase activity"/>
    <property type="evidence" value="ECO:0007669"/>
    <property type="project" value="UniProtKB-KW"/>
</dbReference>
<accession>A0A075H6B3</accession>
<dbReference type="Gene3D" id="1.10.132.60">
    <property type="entry name" value="DNA polymerase family B, C-terminal domain"/>
    <property type="match status" value="1"/>
</dbReference>
<keyword evidence="7" id="KW-0235">DNA replication</keyword>
<feature type="domain" description="DNA-directed DNA polymerase family B exonuclease" evidence="9">
    <location>
        <begin position="134"/>
        <end position="286"/>
    </location>
</feature>
<protein>
    <recommendedName>
        <fullName evidence="7">DNA polymerase</fullName>
        <ecNumber evidence="7">2.7.7.7</ecNumber>
    </recommendedName>
</protein>
<evidence type="ECO:0000256" key="7">
    <source>
        <dbReference type="RuleBase" id="RU000442"/>
    </source>
</evidence>
<dbReference type="Gene3D" id="3.30.420.10">
    <property type="entry name" value="Ribonuclease H-like superfamily/Ribonuclease H"/>
    <property type="match status" value="1"/>
</dbReference>
<dbReference type="InterPro" id="IPR043502">
    <property type="entry name" value="DNA/RNA_pol_sf"/>
</dbReference>
<evidence type="ECO:0000259" key="9">
    <source>
        <dbReference type="Pfam" id="PF03104"/>
    </source>
</evidence>
<evidence type="ECO:0000313" key="10">
    <source>
        <dbReference type="EMBL" id="AIF09453.1"/>
    </source>
</evidence>
<evidence type="ECO:0000256" key="2">
    <source>
        <dbReference type="ARBA" id="ARBA00022679"/>
    </source>
</evidence>
<feature type="domain" description="DNA-directed DNA polymerase family B multifunctional" evidence="8">
    <location>
        <begin position="361"/>
        <end position="756"/>
    </location>
</feature>
<dbReference type="InterPro" id="IPR017964">
    <property type="entry name" value="DNA-dir_DNA_pol_B_CS"/>
</dbReference>
<dbReference type="PANTHER" id="PTHR10322">
    <property type="entry name" value="DNA POLYMERASE CATALYTIC SUBUNIT"/>
    <property type="match status" value="1"/>
</dbReference>
<dbReference type="PANTHER" id="PTHR10322:SF23">
    <property type="entry name" value="DNA POLYMERASE DELTA CATALYTIC SUBUNIT"/>
    <property type="match status" value="1"/>
</dbReference>
<dbReference type="Gene3D" id="1.10.287.690">
    <property type="entry name" value="Helix hairpin bin"/>
    <property type="match status" value="1"/>
</dbReference>
<keyword evidence="2 7" id="KW-0808">Transferase</keyword>
<name>A0A075H6B3_9EURY</name>
<dbReference type="Gene3D" id="3.90.1600.10">
    <property type="entry name" value="Palm domain of DNA polymerase"/>
    <property type="match status" value="1"/>
</dbReference>
<dbReference type="GO" id="GO:0006261">
    <property type="term" value="P:DNA-templated DNA replication"/>
    <property type="evidence" value="ECO:0007669"/>
    <property type="project" value="TreeGrafter"/>
</dbReference>
<evidence type="ECO:0000259" key="8">
    <source>
        <dbReference type="Pfam" id="PF00136"/>
    </source>
</evidence>
<comment type="similarity">
    <text evidence="1 7">Belongs to the DNA polymerase type-B family.</text>
</comment>
<dbReference type="Gene3D" id="3.30.342.10">
    <property type="entry name" value="DNA Polymerase, chain B, domain 1"/>
    <property type="match status" value="1"/>
</dbReference>
<keyword evidence="4 7" id="KW-0239">DNA-directed DNA polymerase</keyword>
<gene>
    <name evidence="10" type="primary">DPA</name>
    <name evidence="10" type="synonym">polB1</name>
</gene>
<dbReference type="GO" id="GO:0003677">
    <property type="term" value="F:DNA binding"/>
    <property type="evidence" value="ECO:0007669"/>
    <property type="project" value="UniProtKB-KW"/>
</dbReference>
<dbReference type="Pfam" id="PF03104">
    <property type="entry name" value="DNA_pol_B_exo1"/>
    <property type="match status" value="1"/>
</dbReference>